<dbReference type="GO" id="GO:0003697">
    <property type="term" value="F:single-stranded DNA binding"/>
    <property type="evidence" value="ECO:0007669"/>
    <property type="project" value="TreeGrafter"/>
</dbReference>
<dbReference type="GO" id="GO:0005524">
    <property type="term" value="F:ATP binding"/>
    <property type="evidence" value="ECO:0007669"/>
    <property type="project" value="UniProtKB-UniRule"/>
</dbReference>
<dbReference type="SMART" id="SM00350">
    <property type="entry name" value="MCM"/>
    <property type="match status" value="1"/>
</dbReference>
<keyword evidence="7 10" id="KW-0067">ATP-binding</keyword>
<dbReference type="InterPro" id="IPR012340">
    <property type="entry name" value="NA-bd_OB-fold"/>
</dbReference>
<evidence type="ECO:0000256" key="10">
    <source>
        <dbReference type="RuleBase" id="RU004070"/>
    </source>
</evidence>
<feature type="region of interest" description="Disordered" evidence="12">
    <location>
        <begin position="1"/>
        <end position="78"/>
    </location>
</feature>
<dbReference type="PROSITE" id="PS50051">
    <property type="entry name" value="MCM_2"/>
    <property type="match status" value="1"/>
</dbReference>
<keyword evidence="5 11" id="KW-0378">Hydrolase</keyword>
<dbReference type="Pfam" id="PF14551">
    <property type="entry name" value="MCM_N"/>
    <property type="match status" value="1"/>
</dbReference>
<dbReference type="PRINTS" id="PR01660">
    <property type="entry name" value="MCMPROTEIN4"/>
</dbReference>
<evidence type="ECO:0000256" key="12">
    <source>
        <dbReference type="SAM" id="MobiDB-lite"/>
    </source>
</evidence>
<evidence type="ECO:0000256" key="5">
    <source>
        <dbReference type="ARBA" id="ARBA00022801"/>
    </source>
</evidence>
<feature type="compositionally biased region" description="Low complexity" evidence="12">
    <location>
        <begin position="15"/>
        <end position="31"/>
    </location>
</feature>
<name>A0A183IHY7_9BILA</name>
<dbReference type="Gene3D" id="2.20.28.10">
    <property type="match status" value="1"/>
</dbReference>
<keyword evidence="8 10" id="KW-0238">DNA-binding</keyword>
<dbReference type="InterPro" id="IPR027925">
    <property type="entry name" value="MCM_N"/>
</dbReference>
<evidence type="ECO:0000259" key="13">
    <source>
        <dbReference type="PROSITE" id="PS50051"/>
    </source>
</evidence>
<dbReference type="PRINTS" id="PR01657">
    <property type="entry name" value="MCMFAMILY"/>
</dbReference>
<protein>
    <recommendedName>
        <fullName evidence="11">DNA replication licensing factor MCM4</fullName>
        <ecNumber evidence="11">3.6.4.12</ecNumber>
    </recommendedName>
</protein>
<organism evidence="14">
    <name type="scientific">Soboliphyme baturini</name>
    <dbReference type="NCBI Taxonomy" id="241478"/>
    <lineage>
        <taxon>Eukaryota</taxon>
        <taxon>Metazoa</taxon>
        <taxon>Ecdysozoa</taxon>
        <taxon>Nematoda</taxon>
        <taxon>Enoplea</taxon>
        <taxon>Dorylaimia</taxon>
        <taxon>Dioctophymatida</taxon>
        <taxon>Dioctophymatoidea</taxon>
        <taxon>Soboliphymatidae</taxon>
        <taxon>Soboliphyme</taxon>
    </lineage>
</organism>
<evidence type="ECO:0000256" key="4">
    <source>
        <dbReference type="ARBA" id="ARBA00022741"/>
    </source>
</evidence>
<dbReference type="EC" id="3.6.4.12" evidence="11"/>
<dbReference type="GO" id="GO:0006271">
    <property type="term" value="P:DNA strand elongation involved in DNA replication"/>
    <property type="evidence" value="ECO:0007669"/>
    <property type="project" value="TreeGrafter"/>
</dbReference>
<dbReference type="InterPro" id="IPR018525">
    <property type="entry name" value="MCM_CS"/>
</dbReference>
<dbReference type="FunFam" id="2.20.28.10:FF:000003">
    <property type="entry name" value="DNA helicase"/>
    <property type="match status" value="1"/>
</dbReference>
<dbReference type="GO" id="GO:0000727">
    <property type="term" value="P:double-strand break repair via break-induced replication"/>
    <property type="evidence" value="ECO:0007669"/>
    <property type="project" value="TreeGrafter"/>
</dbReference>
<dbReference type="InterPro" id="IPR001208">
    <property type="entry name" value="MCM_dom"/>
</dbReference>
<comment type="similarity">
    <text evidence="2 10">Belongs to the MCM family.</text>
</comment>
<evidence type="ECO:0000256" key="9">
    <source>
        <dbReference type="ARBA" id="ARBA00023242"/>
    </source>
</evidence>
<feature type="compositionally biased region" description="Basic and acidic residues" evidence="12">
    <location>
        <begin position="44"/>
        <end position="65"/>
    </location>
</feature>
<dbReference type="Pfam" id="PF00493">
    <property type="entry name" value="MCM"/>
    <property type="match status" value="1"/>
</dbReference>
<evidence type="ECO:0000256" key="2">
    <source>
        <dbReference type="ARBA" id="ARBA00008010"/>
    </source>
</evidence>
<keyword evidence="4 10" id="KW-0547">Nucleotide-binding</keyword>
<keyword evidence="9 11" id="KW-0539">Nucleus</keyword>
<feature type="compositionally biased region" description="Polar residues" evidence="12">
    <location>
        <begin position="67"/>
        <end position="78"/>
    </location>
</feature>
<evidence type="ECO:0000256" key="8">
    <source>
        <dbReference type="ARBA" id="ARBA00023125"/>
    </source>
</evidence>
<dbReference type="Gene3D" id="2.40.50.140">
    <property type="entry name" value="Nucleic acid-binding proteins"/>
    <property type="match status" value="1"/>
</dbReference>
<feature type="domain" description="MCM C-terminal AAA(+) ATPase" evidence="13">
    <location>
        <begin position="396"/>
        <end position="535"/>
    </location>
</feature>
<dbReference type="GO" id="GO:0042555">
    <property type="term" value="C:MCM complex"/>
    <property type="evidence" value="ECO:0007669"/>
    <property type="project" value="UniProtKB-UniRule"/>
</dbReference>
<dbReference type="Gene3D" id="3.30.1640.10">
    <property type="entry name" value="mini-chromosome maintenance (MCM) complex, chain A, domain 1"/>
    <property type="match status" value="1"/>
</dbReference>
<dbReference type="PANTHER" id="PTHR11630:SF66">
    <property type="entry name" value="DNA REPLICATION LICENSING FACTOR MCM4"/>
    <property type="match status" value="1"/>
</dbReference>
<dbReference type="InterPro" id="IPR008047">
    <property type="entry name" value="MCM_4"/>
</dbReference>
<proteinExistence type="inferred from homology"/>
<dbReference type="PANTHER" id="PTHR11630">
    <property type="entry name" value="DNA REPLICATION LICENSING FACTOR MCM FAMILY MEMBER"/>
    <property type="match status" value="1"/>
</dbReference>
<evidence type="ECO:0000256" key="6">
    <source>
        <dbReference type="ARBA" id="ARBA00022806"/>
    </source>
</evidence>
<dbReference type="AlphaFoldDB" id="A0A183IHY7"/>
<dbReference type="InterPro" id="IPR033762">
    <property type="entry name" value="MCM_OB"/>
</dbReference>
<evidence type="ECO:0000256" key="1">
    <source>
        <dbReference type="ARBA" id="ARBA00004123"/>
    </source>
</evidence>
<sequence length="535" mass="60332">LGFFFAGGSTPLQYGSPAPSSSRDAAGSRSSLVADSSRNAPGRSRADLNSEVRHHRNIALEDPEHMNATQSPASSQQEGPRIFVWGTRICVTDVQLSFSRFIKEYVNMALEEDELIIDESGKQSAAAEADEPYYMQRLHEIFNTEEPYLNVNLQHIKAFDETLYRQIICYPADIIPYLDFIANEIFNESYPHSELQSQIQIRPFNADRTKNMRCLNPEDIDQLITINGMVIRISGLIPEMRQAFFECAICKNTNEVEVDRGHIEEPTICQNCNSNHCFMLIHNRSAFMDRQVIKLQESPDDMPAGETPCTVSLYAHGNLVDSVQPGDRVTVTGIYRVVPLRVNPRKRLVKTVYRTYIDVLHYRKIDAHRLKQQDLASKLPPQRVAQIKALAAKPDIYERLAHAIAPSIYEHQDIKKGILCQLFGGSKKTSADSSHGHWRSELNILLCGDPGTSKSQLLQYIHHLVPRGQYTSGQGSSAVGLTAYITRDPETKHFVLQTGALVLSDNGVCCIDEFDKMNESTRSVLHEVMVRHNYK</sequence>
<keyword evidence="6 11" id="KW-0347">Helicase</keyword>
<comment type="subunit">
    <text evidence="11">Component of the MCM2-7 complex.</text>
</comment>
<dbReference type="InterPro" id="IPR027417">
    <property type="entry name" value="P-loop_NTPase"/>
</dbReference>
<dbReference type="GO" id="GO:0005634">
    <property type="term" value="C:nucleus"/>
    <property type="evidence" value="ECO:0007669"/>
    <property type="project" value="UniProtKB-SubCell"/>
</dbReference>
<keyword evidence="3 11" id="KW-0235">DNA replication</keyword>
<evidence type="ECO:0000256" key="3">
    <source>
        <dbReference type="ARBA" id="ARBA00022705"/>
    </source>
</evidence>
<dbReference type="GO" id="GO:0016887">
    <property type="term" value="F:ATP hydrolysis activity"/>
    <property type="evidence" value="ECO:0007669"/>
    <property type="project" value="RHEA"/>
</dbReference>
<dbReference type="Pfam" id="PF17207">
    <property type="entry name" value="MCM_OB"/>
    <property type="match status" value="1"/>
</dbReference>
<comment type="subcellular location">
    <subcellularLocation>
        <location evidence="1">Nucleus</location>
    </subcellularLocation>
</comment>
<evidence type="ECO:0000256" key="7">
    <source>
        <dbReference type="ARBA" id="ARBA00022840"/>
    </source>
</evidence>
<accession>A0A183IHY7</accession>
<dbReference type="WBParaSite" id="SBAD_0000338601-mRNA-1">
    <property type="protein sequence ID" value="SBAD_0000338601-mRNA-1"/>
    <property type="gene ID" value="SBAD_0000338601"/>
</dbReference>
<dbReference type="Gene3D" id="3.40.50.300">
    <property type="entry name" value="P-loop containing nucleotide triphosphate hydrolases"/>
    <property type="match status" value="1"/>
</dbReference>
<reference evidence="14" key="1">
    <citation type="submission" date="2016-06" db="UniProtKB">
        <authorList>
            <consortium name="WormBaseParasite"/>
        </authorList>
    </citation>
    <scope>IDENTIFICATION</scope>
</reference>
<evidence type="ECO:0000313" key="14">
    <source>
        <dbReference type="WBParaSite" id="SBAD_0000338601-mRNA-1"/>
    </source>
</evidence>
<dbReference type="InterPro" id="IPR031327">
    <property type="entry name" value="MCM"/>
</dbReference>
<dbReference type="FunFam" id="3.30.1640.10:FF:000001">
    <property type="entry name" value="DNA helicase"/>
    <property type="match status" value="1"/>
</dbReference>
<evidence type="ECO:0000256" key="11">
    <source>
        <dbReference type="RuleBase" id="RU368062"/>
    </source>
</evidence>
<dbReference type="GO" id="GO:0017116">
    <property type="term" value="F:single-stranded DNA helicase activity"/>
    <property type="evidence" value="ECO:0007669"/>
    <property type="project" value="TreeGrafter"/>
</dbReference>
<dbReference type="GO" id="GO:1902975">
    <property type="term" value="P:mitotic DNA replication initiation"/>
    <property type="evidence" value="ECO:0007669"/>
    <property type="project" value="TreeGrafter"/>
</dbReference>
<comment type="catalytic activity">
    <reaction evidence="11">
        <text>ATP + H2O = ADP + phosphate + H(+)</text>
        <dbReference type="Rhea" id="RHEA:13065"/>
        <dbReference type="ChEBI" id="CHEBI:15377"/>
        <dbReference type="ChEBI" id="CHEBI:15378"/>
        <dbReference type="ChEBI" id="CHEBI:30616"/>
        <dbReference type="ChEBI" id="CHEBI:43474"/>
        <dbReference type="ChEBI" id="CHEBI:456216"/>
        <dbReference type="EC" id="3.6.4.12"/>
    </reaction>
</comment>
<dbReference type="SUPFAM" id="SSF50249">
    <property type="entry name" value="Nucleic acid-binding proteins"/>
    <property type="match status" value="1"/>
</dbReference>
<dbReference type="PROSITE" id="PS00847">
    <property type="entry name" value="MCM_1"/>
    <property type="match status" value="1"/>
</dbReference>
<dbReference type="SUPFAM" id="SSF52540">
    <property type="entry name" value="P-loop containing nucleoside triphosphate hydrolases"/>
    <property type="match status" value="1"/>
</dbReference>
<comment type="function">
    <text evidence="11">Acts as component of the MCM2-7 complex (MCM complex) which is the replicative helicase essential for 'once per cell cycle' DNA replication initiation and elongation in eukaryotic cells. The active ATPase sites in the MCM2-7 ring are formed through the interaction surfaces of two neighboring subunits such that a critical structure of a conserved arginine finger motif is provided in trans relative to the ATP-binding site of the Walker A box of the adjacent subunit. The six ATPase active sites, however, are likely to contribute differentially to the complex helicase activity.</text>
</comment>